<keyword evidence="7" id="KW-0288">FMN</keyword>
<keyword evidence="13" id="KW-0157">Chromophore</keyword>
<dbReference type="PANTHER" id="PTHR41523">
    <property type="entry name" value="TWO-COMPONENT SYSTEM SENSOR PROTEIN"/>
    <property type="match status" value="1"/>
</dbReference>
<evidence type="ECO:0000256" key="7">
    <source>
        <dbReference type="ARBA" id="ARBA00022643"/>
    </source>
</evidence>
<evidence type="ECO:0000256" key="14">
    <source>
        <dbReference type="ARBA" id="ARBA00023026"/>
    </source>
</evidence>
<dbReference type="InterPro" id="IPR013655">
    <property type="entry name" value="PAS_fold_3"/>
</dbReference>
<dbReference type="InterPro" id="IPR011102">
    <property type="entry name" value="Sig_transdc_His_kinase_HWE"/>
</dbReference>
<name>A0ABT1CZ01_9PROT</name>
<keyword evidence="3" id="KW-0600">Photoreceptor protein</keyword>
<keyword evidence="5" id="KW-0716">Sensory transduction</keyword>
<dbReference type="InterPro" id="IPR001610">
    <property type="entry name" value="PAC"/>
</dbReference>
<dbReference type="InterPro" id="IPR036890">
    <property type="entry name" value="HATPase_C_sf"/>
</dbReference>
<organism evidence="17 18">
    <name type="scientific">Siccirubricoccus soli</name>
    <dbReference type="NCBI Taxonomy" id="2899147"/>
    <lineage>
        <taxon>Bacteria</taxon>
        <taxon>Pseudomonadati</taxon>
        <taxon>Pseudomonadota</taxon>
        <taxon>Alphaproteobacteria</taxon>
        <taxon>Acetobacterales</taxon>
        <taxon>Roseomonadaceae</taxon>
        <taxon>Siccirubricoccus</taxon>
    </lineage>
</organism>
<dbReference type="InterPro" id="IPR013656">
    <property type="entry name" value="PAS_4"/>
</dbReference>
<evidence type="ECO:0000256" key="11">
    <source>
        <dbReference type="ARBA" id="ARBA00022777"/>
    </source>
</evidence>
<evidence type="ECO:0000259" key="16">
    <source>
        <dbReference type="PROSITE" id="PS50113"/>
    </source>
</evidence>
<keyword evidence="11" id="KW-0418">Kinase</keyword>
<evidence type="ECO:0000256" key="8">
    <source>
        <dbReference type="ARBA" id="ARBA00022679"/>
    </source>
</evidence>
<evidence type="ECO:0000256" key="12">
    <source>
        <dbReference type="ARBA" id="ARBA00022840"/>
    </source>
</evidence>
<dbReference type="SMART" id="SM00091">
    <property type="entry name" value="PAS"/>
    <property type="match status" value="2"/>
</dbReference>
<dbReference type="SUPFAM" id="SSF55874">
    <property type="entry name" value="ATPase domain of HSP90 chaperone/DNA topoisomerase II/histidine kinase"/>
    <property type="match status" value="1"/>
</dbReference>
<keyword evidence="15" id="KW-0675">Receptor</keyword>
<evidence type="ECO:0000256" key="5">
    <source>
        <dbReference type="ARBA" id="ARBA00022606"/>
    </source>
</evidence>
<evidence type="ECO:0000256" key="3">
    <source>
        <dbReference type="ARBA" id="ARBA00022543"/>
    </source>
</evidence>
<dbReference type="SUPFAM" id="SSF55785">
    <property type="entry name" value="PYP-like sensor domain (PAS domain)"/>
    <property type="match status" value="2"/>
</dbReference>
<dbReference type="Gene3D" id="3.30.450.20">
    <property type="entry name" value="PAS domain"/>
    <property type="match status" value="2"/>
</dbReference>
<evidence type="ECO:0000256" key="6">
    <source>
        <dbReference type="ARBA" id="ARBA00022630"/>
    </source>
</evidence>
<evidence type="ECO:0000313" key="17">
    <source>
        <dbReference type="EMBL" id="MCO6414890.1"/>
    </source>
</evidence>
<evidence type="ECO:0000256" key="2">
    <source>
        <dbReference type="ARBA" id="ARBA00012438"/>
    </source>
</evidence>
<dbReference type="RefSeq" id="WP_252951478.1">
    <property type="nucleotide sequence ID" value="NZ_JAFIRR010000009.1"/>
</dbReference>
<dbReference type="PROSITE" id="PS50113">
    <property type="entry name" value="PAC"/>
    <property type="match status" value="1"/>
</dbReference>
<dbReference type="SMART" id="SM00086">
    <property type="entry name" value="PAC"/>
    <property type="match status" value="1"/>
</dbReference>
<keyword evidence="10" id="KW-0547">Nucleotide-binding</keyword>
<evidence type="ECO:0000313" key="18">
    <source>
        <dbReference type="Proteomes" id="UP001523392"/>
    </source>
</evidence>
<dbReference type="EMBL" id="JAFIRR010000009">
    <property type="protein sequence ID" value="MCO6414890.1"/>
    <property type="molecule type" value="Genomic_DNA"/>
</dbReference>
<dbReference type="PANTHER" id="PTHR41523:SF8">
    <property type="entry name" value="ETHYLENE RESPONSE SENSOR PROTEIN"/>
    <property type="match status" value="1"/>
</dbReference>
<reference evidence="17 18" key="1">
    <citation type="submission" date="2021-12" db="EMBL/GenBank/DDBJ databases">
        <title>Siccirubricoccus leaddurans sp. nov., a high concentration Zn2+ tolerance bacterium.</title>
        <authorList>
            <person name="Cao Y."/>
        </authorList>
    </citation>
    <scope>NUCLEOTIDE SEQUENCE [LARGE SCALE GENOMIC DNA]</scope>
    <source>
        <strain evidence="17 18">KC 17139</strain>
    </source>
</reference>
<evidence type="ECO:0000256" key="4">
    <source>
        <dbReference type="ARBA" id="ARBA00022553"/>
    </source>
</evidence>
<keyword evidence="4" id="KW-0597">Phosphoprotein</keyword>
<dbReference type="Pfam" id="PF08448">
    <property type="entry name" value="PAS_4"/>
    <property type="match status" value="1"/>
</dbReference>
<dbReference type="InterPro" id="IPR000014">
    <property type="entry name" value="PAS"/>
</dbReference>
<proteinExistence type="predicted"/>
<feature type="domain" description="PAC" evidence="16">
    <location>
        <begin position="225"/>
        <end position="278"/>
    </location>
</feature>
<protein>
    <recommendedName>
        <fullName evidence="2">histidine kinase</fullName>
        <ecNumber evidence="2">2.7.13.3</ecNumber>
    </recommendedName>
</protein>
<keyword evidence="18" id="KW-1185">Reference proteome</keyword>
<dbReference type="NCBIfam" id="TIGR00229">
    <property type="entry name" value="sensory_box"/>
    <property type="match status" value="2"/>
</dbReference>
<dbReference type="Pfam" id="PF08447">
    <property type="entry name" value="PAS_3"/>
    <property type="match status" value="1"/>
</dbReference>
<keyword evidence="14" id="KW-0843">Virulence</keyword>
<comment type="catalytic activity">
    <reaction evidence="1">
        <text>ATP + protein L-histidine = ADP + protein N-phospho-L-histidine.</text>
        <dbReference type="EC" id="2.7.13.3"/>
    </reaction>
</comment>
<dbReference type="SMART" id="SM00911">
    <property type="entry name" value="HWE_HK"/>
    <property type="match status" value="1"/>
</dbReference>
<keyword evidence="12" id="KW-0067">ATP-binding</keyword>
<evidence type="ECO:0000256" key="9">
    <source>
        <dbReference type="ARBA" id="ARBA00022737"/>
    </source>
</evidence>
<keyword evidence="6" id="KW-0285">Flavoprotein</keyword>
<evidence type="ECO:0000256" key="10">
    <source>
        <dbReference type="ARBA" id="ARBA00022741"/>
    </source>
</evidence>
<gene>
    <name evidence="17" type="ORF">JYK14_01700</name>
</gene>
<sequence>MLSALSAQAEAAGLPAELAGLLDMLPLPALVLEPESLRPRLCNAEALALLAPAGPAAHGPKEALAILAAAWATALETAPHGPQLRRRLGRLTAREVPESFETGFVLPGRTPLHLLLRARRVRVGGREWISLGLVDLTAHHQTEQALSFAHRQAEVALAGADLGAWHWDRRTGVLQVTERWCSMLGLPSENRELAVQDWQALLHPDDLPWTRALLDRYLAGTSARYEAEFRMRHRSGRWVWILARGEALERGPDGRALVLTGTHLDLTAQRRAMAAQVESEREARRRLADLEMLYQAAPLGLAQLDRELRFVRINSALAEMNGLPPEAHLGRRLWDLLPGLRVAAEPVLRRVLEAGETLTGVEVQGETPRAPGVQRDWVEQFYPVRDPESGEVTGVGIVCEEVTERKHAERARDLLVRELDHRVKNLFAIIGGLVVFTARTAETPEAMRRTLLGRIEALARAHDLVRPAMAGSTALPATGGGTTLGQLLEALLAPFQGEPERLSLDGPAIRLGATGAPPVALAMHELATNAAKYGALSRAGGRVGIGWELTGEGAVLLRWVELGGPAVQAPEGAGFGHRLVRQSCAQLGGEAAFEWAATGLTVQLRLPVDRLGN</sequence>
<dbReference type="Gene3D" id="3.30.565.10">
    <property type="entry name" value="Histidine kinase-like ATPase, C-terminal domain"/>
    <property type="match status" value="1"/>
</dbReference>
<dbReference type="Proteomes" id="UP001523392">
    <property type="component" value="Unassembled WGS sequence"/>
</dbReference>
<evidence type="ECO:0000256" key="13">
    <source>
        <dbReference type="ARBA" id="ARBA00022991"/>
    </source>
</evidence>
<dbReference type="CDD" id="cd00130">
    <property type="entry name" value="PAS"/>
    <property type="match status" value="1"/>
</dbReference>
<evidence type="ECO:0000256" key="1">
    <source>
        <dbReference type="ARBA" id="ARBA00000085"/>
    </source>
</evidence>
<keyword evidence="8" id="KW-0808">Transferase</keyword>
<dbReference type="Pfam" id="PF07536">
    <property type="entry name" value="HWE_HK"/>
    <property type="match status" value="1"/>
</dbReference>
<dbReference type="InterPro" id="IPR035965">
    <property type="entry name" value="PAS-like_dom_sf"/>
</dbReference>
<dbReference type="EC" id="2.7.13.3" evidence="2"/>
<dbReference type="InterPro" id="IPR000700">
    <property type="entry name" value="PAS-assoc_C"/>
</dbReference>
<accession>A0ABT1CZ01</accession>
<evidence type="ECO:0000256" key="15">
    <source>
        <dbReference type="ARBA" id="ARBA00023170"/>
    </source>
</evidence>
<keyword evidence="9" id="KW-0677">Repeat</keyword>
<comment type="caution">
    <text evidence="17">The sequence shown here is derived from an EMBL/GenBank/DDBJ whole genome shotgun (WGS) entry which is preliminary data.</text>
</comment>